<evidence type="ECO:0000313" key="1">
    <source>
        <dbReference type="EMBL" id="QQO10046.1"/>
    </source>
</evidence>
<proteinExistence type="predicted"/>
<dbReference type="Proteomes" id="UP000595917">
    <property type="component" value="Chromosome"/>
</dbReference>
<gene>
    <name evidence="1" type="ORF">JFL75_03780</name>
</gene>
<dbReference type="InterPro" id="IPR012349">
    <property type="entry name" value="Split_barrel_FMN-bd"/>
</dbReference>
<protein>
    <submittedName>
        <fullName evidence="1">Pyridoxamine 5'-phosphate oxidase family protein</fullName>
    </submittedName>
</protein>
<reference evidence="1" key="1">
    <citation type="submission" date="2021-01" db="EMBL/GenBank/DDBJ databases">
        <title>Description of Breznakiella homolactica.</title>
        <authorList>
            <person name="Song Y."/>
            <person name="Brune A."/>
        </authorList>
    </citation>
    <scope>NUCLEOTIDE SEQUENCE</scope>
    <source>
        <strain evidence="1">RmG30</strain>
    </source>
</reference>
<sequence length="149" mass="16281">MEIMFSEAAEVLWDQIGPGKNMVLATRNGKGVSARTVSAAASEGTLVFLTFSDSRKYRQMKDRREAAFCIDGIQLTGEVTFRGLPGDEQNRVSAAAIQKAFPEWFALYSVMPGAEVIAFTPETAAVPADEKHIYTIDFVNQRAEKSAIG</sequence>
<dbReference type="KEGG" id="bhc:JFL75_03780"/>
<keyword evidence="2" id="KW-1185">Reference proteome</keyword>
<dbReference type="SUPFAM" id="SSF50475">
    <property type="entry name" value="FMN-binding split barrel"/>
    <property type="match status" value="1"/>
</dbReference>
<dbReference type="Gene3D" id="2.30.110.10">
    <property type="entry name" value="Electron Transport, Fmn-binding Protein, Chain A"/>
    <property type="match status" value="1"/>
</dbReference>
<accession>A0A7T7XPE0</accession>
<evidence type="ECO:0000313" key="2">
    <source>
        <dbReference type="Proteomes" id="UP000595917"/>
    </source>
</evidence>
<dbReference type="RefSeq" id="WP_215627350.1">
    <property type="nucleotide sequence ID" value="NZ_CP067089.2"/>
</dbReference>
<organism evidence="1 2">
    <name type="scientific">Breznakiella homolactica</name>
    <dbReference type="NCBI Taxonomy" id="2798577"/>
    <lineage>
        <taxon>Bacteria</taxon>
        <taxon>Pseudomonadati</taxon>
        <taxon>Spirochaetota</taxon>
        <taxon>Spirochaetia</taxon>
        <taxon>Spirochaetales</taxon>
        <taxon>Breznakiellaceae</taxon>
        <taxon>Breznakiella</taxon>
    </lineage>
</organism>
<dbReference type="AlphaFoldDB" id="A0A7T7XPE0"/>
<name>A0A7T7XPE0_9SPIR</name>
<dbReference type="EMBL" id="CP067089">
    <property type="protein sequence ID" value="QQO10046.1"/>
    <property type="molecule type" value="Genomic_DNA"/>
</dbReference>